<dbReference type="Proteomes" id="UP001056756">
    <property type="component" value="Chromosome"/>
</dbReference>
<name>A0A9J6ZCG2_9BACL</name>
<dbReference type="PANTHER" id="PTHR36933:SF1">
    <property type="entry name" value="SLL0788 PROTEIN"/>
    <property type="match status" value="1"/>
</dbReference>
<evidence type="ECO:0000313" key="3">
    <source>
        <dbReference type="Proteomes" id="UP001056756"/>
    </source>
</evidence>
<feature type="domain" description="DUF305" evidence="1">
    <location>
        <begin position="42"/>
        <end position="184"/>
    </location>
</feature>
<dbReference type="InterPro" id="IPR005183">
    <property type="entry name" value="DUF305_CopM-like"/>
</dbReference>
<organism evidence="2 3">
    <name type="scientific">Candidatus Pristimantibacillus lignocellulolyticus</name>
    <dbReference type="NCBI Taxonomy" id="2994561"/>
    <lineage>
        <taxon>Bacteria</taxon>
        <taxon>Bacillati</taxon>
        <taxon>Bacillota</taxon>
        <taxon>Bacilli</taxon>
        <taxon>Bacillales</taxon>
        <taxon>Paenibacillaceae</taxon>
        <taxon>Candidatus Pristimantibacillus</taxon>
    </lineage>
</organism>
<evidence type="ECO:0000313" key="2">
    <source>
        <dbReference type="EMBL" id="URN93870.1"/>
    </source>
</evidence>
<dbReference type="InterPro" id="IPR012347">
    <property type="entry name" value="Ferritin-like"/>
</dbReference>
<accession>A0A9J6ZCG2</accession>
<dbReference type="EMBL" id="CP097899">
    <property type="protein sequence ID" value="URN93870.1"/>
    <property type="molecule type" value="Genomic_DNA"/>
</dbReference>
<proteinExistence type="predicted"/>
<dbReference type="Pfam" id="PF03713">
    <property type="entry name" value="DUF305"/>
    <property type="match status" value="1"/>
</dbReference>
<evidence type="ECO:0000259" key="1">
    <source>
        <dbReference type="Pfam" id="PF03713"/>
    </source>
</evidence>
<gene>
    <name evidence="2" type="ORF">NAG76_18890</name>
</gene>
<protein>
    <submittedName>
        <fullName evidence="2">DUF305 domain-containing protein</fullName>
    </submittedName>
</protein>
<sequence>MISVNELSLVTKAYLDTYFKILNTMIREMTSVHPTNSISDIFIRQMIPHHAAAIEMSKNILRYTTNLELQNIVLNIIAEQTKSIANMQAMHQRCSLFTNTNYEISQYMNVFKEVSETMFHEMGTAPITNGVNGNFVREMIPHHEGAVRMCNNVLQFNICPPLKPILHAIIITQTKGIKQMQQLLVSLEGC</sequence>
<dbReference type="KEGG" id="plig:NAG76_18890"/>
<dbReference type="AlphaFoldDB" id="A0A9J6ZCG2"/>
<dbReference type="Gene3D" id="1.20.1260.10">
    <property type="match status" value="1"/>
</dbReference>
<dbReference type="PANTHER" id="PTHR36933">
    <property type="entry name" value="SLL0788 PROTEIN"/>
    <property type="match status" value="1"/>
</dbReference>
<reference evidence="2" key="1">
    <citation type="submission" date="2022-05" db="EMBL/GenBank/DDBJ databases">
        <title>Novel bacterial taxa in a minimal lignocellulolytic consortium and its capacity to transform plastics disclosed by genome-resolved metagenomics.</title>
        <authorList>
            <person name="Rodriguez C.A.D."/>
            <person name="Diaz-Garcia L."/>
            <person name="Herrera K."/>
            <person name="Tarazona N.A."/>
            <person name="Sproer C."/>
            <person name="Overmann J."/>
            <person name="Jimenez D.J."/>
        </authorList>
    </citation>
    <scope>NUCLEOTIDE SEQUENCE</scope>
    <source>
        <strain evidence="2">MAG5</strain>
    </source>
</reference>